<evidence type="ECO:0000313" key="2">
    <source>
        <dbReference type="EMBL" id="ETO07041.1"/>
    </source>
</evidence>
<evidence type="ECO:0008006" key="4">
    <source>
        <dbReference type="Google" id="ProtNLM"/>
    </source>
</evidence>
<reference evidence="2 3" key="1">
    <citation type="journal article" date="2013" name="Curr. Biol.">
        <title>The Genome of the Foraminiferan Reticulomyxa filosa.</title>
        <authorList>
            <person name="Glockner G."/>
            <person name="Hulsmann N."/>
            <person name="Schleicher M."/>
            <person name="Noegel A.A."/>
            <person name="Eichinger L."/>
            <person name="Gallinger C."/>
            <person name="Pawlowski J."/>
            <person name="Sierra R."/>
            <person name="Euteneuer U."/>
            <person name="Pillet L."/>
            <person name="Moustafa A."/>
            <person name="Platzer M."/>
            <person name="Groth M."/>
            <person name="Szafranski K."/>
            <person name="Schliwa M."/>
        </authorList>
    </citation>
    <scope>NUCLEOTIDE SEQUENCE [LARGE SCALE GENOMIC DNA]</scope>
</reference>
<name>X6M0A9_RETFI</name>
<comment type="caution">
    <text evidence="2">The sequence shown here is derived from an EMBL/GenBank/DDBJ whole genome shotgun (WGS) entry which is preliminary data.</text>
</comment>
<dbReference type="EMBL" id="ASPP01026568">
    <property type="protein sequence ID" value="ETO07041.1"/>
    <property type="molecule type" value="Genomic_DNA"/>
</dbReference>
<keyword evidence="1" id="KW-0472">Membrane</keyword>
<dbReference type="AlphaFoldDB" id="X6M0A9"/>
<keyword evidence="1" id="KW-1133">Transmembrane helix</keyword>
<dbReference type="Proteomes" id="UP000023152">
    <property type="component" value="Unassembled WGS sequence"/>
</dbReference>
<keyword evidence="1" id="KW-0812">Transmembrane</keyword>
<protein>
    <recommendedName>
        <fullName evidence="4">NACHT domain-containing protein</fullName>
    </recommendedName>
</protein>
<feature type="transmembrane region" description="Helical" evidence="1">
    <location>
        <begin position="552"/>
        <end position="572"/>
    </location>
</feature>
<organism evidence="2 3">
    <name type="scientific">Reticulomyxa filosa</name>
    <dbReference type="NCBI Taxonomy" id="46433"/>
    <lineage>
        <taxon>Eukaryota</taxon>
        <taxon>Sar</taxon>
        <taxon>Rhizaria</taxon>
        <taxon>Retaria</taxon>
        <taxon>Foraminifera</taxon>
        <taxon>Monothalamids</taxon>
        <taxon>Reticulomyxidae</taxon>
        <taxon>Reticulomyxa</taxon>
    </lineage>
</organism>
<evidence type="ECO:0000256" key="1">
    <source>
        <dbReference type="SAM" id="Phobius"/>
    </source>
</evidence>
<sequence length="583" mass="68697">MRNLHTFRSLEDLITRSEEAMVSKEILKFNGRITEILYYSGKAIAMVILTLLRKHLMSGGLPFYVIIRQILQTTVAVMKKAEQFNLIVSEYKDFFERQSKTHHRFHNIKLYATLKHFTTLEGYTLFGNPKLNHLFYEHIRAWKPNNSEEEDLKHASDGTLAKINDIICEWTCSFSFSFAIISFSFPFACPGEKVQSCLYTNSAIFNDTLLLISAILFLNNCGGFKIPMTEWDIILQALKGKHISNEIMDAIREEVSFVFIMDGFDEIFDFYRTKENEKYFYDHFNLNQWKAKVIITCRSKVLSNEDINTTLIGANKNQNITTSMMYLWPFTKRQMHDYIEKFAIMKSKNNNKEKKDDNNDWTVKKYDETLKKLFQFTKNDRRTLFLQLILTVLPLLVRQYGLGSRISKAQVYEVFNDQCIDIHTQDIKLNLANLRIQMNMNKIKSTLKQYCLDLGFEMFYQGDPIAIEPDFQNENNNSIWSKLDPKMENETKSVVDEKIMDETTNTSVAKTQNIWEKYFHGDSIVKYILRRVGENKYQFLHKSCQEYYAQKIIFDIISWLLPVLMVLIINNFNNNLKQMFQNY</sequence>
<dbReference type="OrthoDB" id="2443807at2759"/>
<keyword evidence="3" id="KW-1185">Reference proteome</keyword>
<accession>X6M0A9</accession>
<proteinExistence type="predicted"/>
<gene>
    <name evidence="2" type="ORF">RFI_30351</name>
</gene>
<evidence type="ECO:0000313" key="3">
    <source>
        <dbReference type="Proteomes" id="UP000023152"/>
    </source>
</evidence>